<sequence length="561" mass="64895">MYQVVKMKNYNKLIPEIQNYIDLVRSGEYEVCKEQVQLMEYVEKCFREENLFVDEELLHKYLSLQKYFPFELFPWEVFCFTLHNCTYSRPGILRWPDLFIYVGRGSGKNGYLAFEDFCLISEYNNIKNYDIDICANSEDQARTSFDDVYNVLEENEKKLQKHFYWNKEVIQNLKTKSKLRFRTSNAKTKDGGRPGKVDFDEYHQYEDYKTIQVFRTGLGKKKNPRTTITTTDGDVRGGPLDSLLSRAIRILNEQGGDNGLLVFICRLDSEKEVHNPKMWHKSNPSLRYNEELLREIEKEYINYKEDPISNSAFMTKRMNIPQGNKDVEVTSWENILATNQEIPDLTGCSCVAGIDYMKTNDFLSAGLLFKYKSKYYWLSHTWICRSSADLGRIKAPLEEWATKEGGNLLTFIDGPEISPDVPASWLAEQAQKYNITTLGIDNYRHTILAKALRDSGFDTDKKGANNIKLIRPSHEMLIAPLITSAFVNHNIVWGDNPLMRWYTNNTCMITSQAGNITYEKIEPKSRKTDGFKAFVAAMCAGGVDLEDSGEEIDFDFGVYTY</sequence>
<dbReference type="Proteomes" id="UP000184241">
    <property type="component" value="Unassembled WGS sequence"/>
</dbReference>
<dbReference type="PANTHER" id="PTHR41287">
    <property type="match status" value="1"/>
</dbReference>
<name>A0A1M5U1A4_9CLOT</name>
<organism evidence="3 4">
    <name type="scientific">Clostridium intestinale DSM 6191</name>
    <dbReference type="NCBI Taxonomy" id="1121320"/>
    <lineage>
        <taxon>Bacteria</taxon>
        <taxon>Bacillati</taxon>
        <taxon>Bacillota</taxon>
        <taxon>Clostridia</taxon>
        <taxon>Eubacteriales</taxon>
        <taxon>Clostridiaceae</taxon>
        <taxon>Clostridium</taxon>
    </lineage>
</organism>
<evidence type="ECO:0000313" key="3">
    <source>
        <dbReference type="EMBL" id="SHH56636.1"/>
    </source>
</evidence>
<feature type="domain" description="Terminase large subunit-like ATPase" evidence="1">
    <location>
        <begin position="89"/>
        <end position="244"/>
    </location>
</feature>
<dbReference type="Pfam" id="PF03354">
    <property type="entry name" value="TerL_ATPase"/>
    <property type="match status" value="1"/>
</dbReference>
<protein>
    <submittedName>
        <fullName evidence="3">Phage terminase-like protein, large subunit, contains N-terminal HTH domain</fullName>
    </submittedName>
</protein>
<dbReference type="Pfam" id="PF20441">
    <property type="entry name" value="TerL_nuclease"/>
    <property type="match status" value="1"/>
</dbReference>
<dbReference type="AlphaFoldDB" id="A0A1M5U1A4"/>
<gene>
    <name evidence="3" type="ORF">SAMN02745941_00374</name>
</gene>
<evidence type="ECO:0000259" key="2">
    <source>
        <dbReference type="Pfam" id="PF20441"/>
    </source>
</evidence>
<dbReference type="EMBL" id="FQXU01000003">
    <property type="protein sequence ID" value="SHH56636.1"/>
    <property type="molecule type" value="Genomic_DNA"/>
</dbReference>
<proteinExistence type="predicted"/>
<dbReference type="InterPro" id="IPR046462">
    <property type="entry name" value="TerL_nuclease"/>
</dbReference>
<feature type="domain" description="Terminase large subunit-like endonuclease" evidence="2">
    <location>
        <begin position="260"/>
        <end position="538"/>
    </location>
</feature>
<evidence type="ECO:0000313" key="4">
    <source>
        <dbReference type="Proteomes" id="UP000184241"/>
    </source>
</evidence>
<dbReference type="PANTHER" id="PTHR41287:SF1">
    <property type="entry name" value="PROTEIN YMFN"/>
    <property type="match status" value="1"/>
</dbReference>
<dbReference type="InterPro" id="IPR046461">
    <property type="entry name" value="TerL_ATPase"/>
</dbReference>
<reference evidence="3 4" key="1">
    <citation type="submission" date="2016-11" db="EMBL/GenBank/DDBJ databases">
        <authorList>
            <person name="Jaros S."/>
            <person name="Januszkiewicz K."/>
            <person name="Wedrychowicz H."/>
        </authorList>
    </citation>
    <scope>NUCLEOTIDE SEQUENCE [LARGE SCALE GENOMIC DNA]</scope>
    <source>
        <strain evidence="3 4">DSM 6191</strain>
    </source>
</reference>
<accession>A0A1M5U1A4</accession>
<dbReference type="GO" id="GO:0004519">
    <property type="term" value="F:endonuclease activity"/>
    <property type="evidence" value="ECO:0007669"/>
    <property type="project" value="InterPro"/>
</dbReference>
<dbReference type="InterPro" id="IPR027417">
    <property type="entry name" value="P-loop_NTPase"/>
</dbReference>
<dbReference type="InterPro" id="IPR005021">
    <property type="entry name" value="Terminase_largesu-like"/>
</dbReference>
<evidence type="ECO:0000259" key="1">
    <source>
        <dbReference type="Pfam" id="PF03354"/>
    </source>
</evidence>
<dbReference type="Gene3D" id="3.40.50.300">
    <property type="entry name" value="P-loop containing nucleotide triphosphate hydrolases"/>
    <property type="match status" value="1"/>
</dbReference>